<sequence length="134" mass="14885">MKLREVLFPIDIRRPSLGVKLLGGAVSRDADFISGLAMKRAANAVDLISLLPQLHDPQSELLLLRSCMGIAKLFFGLRTCQPVHMEDATLFFDKGLRRSIENIVVCGGPFFGDLQWRLASLPIRFGGLGVDRKY</sequence>
<dbReference type="GO" id="GO:0003964">
    <property type="term" value="F:RNA-directed DNA polymerase activity"/>
    <property type="evidence" value="ECO:0007669"/>
    <property type="project" value="UniProtKB-KW"/>
</dbReference>
<dbReference type="PANTHER" id="PTHR48462">
    <property type="entry name" value="PROTEIN, PUTATIVE-RELATED"/>
    <property type="match status" value="1"/>
</dbReference>
<keyword evidence="1" id="KW-0808">Transferase</keyword>
<proteinExistence type="predicted"/>
<comment type="caution">
    <text evidence="1">The sequence shown here is derived from an EMBL/GenBank/DDBJ whole genome shotgun (WGS) entry which is preliminary data.</text>
</comment>
<name>A0A2U1PIH4_ARTAN</name>
<dbReference type="Proteomes" id="UP000245207">
    <property type="component" value="Unassembled WGS sequence"/>
</dbReference>
<evidence type="ECO:0000313" key="1">
    <source>
        <dbReference type="EMBL" id="PWA85561.1"/>
    </source>
</evidence>
<dbReference type="EMBL" id="PKPP01001107">
    <property type="protein sequence ID" value="PWA85561.1"/>
    <property type="molecule type" value="Genomic_DNA"/>
</dbReference>
<organism evidence="1 2">
    <name type="scientific">Artemisia annua</name>
    <name type="common">Sweet wormwood</name>
    <dbReference type="NCBI Taxonomy" id="35608"/>
    <lineage>
        <taxon>Eukaryota</taxon>
        <taxon>Viridiplantae</taxon>
        <taxon>Streptophyta</taxon>
        <taxon>Embryophyta</taxon>
        <taxon>Tracheophyta</taxon>
        <taxon>Spermatophyta</taxon>
        <taxon>Magnoliopsida</taxon>
        <taxon>eudicotyledons</taxon>
        <taxon>Gunneridae</taxon>
        <taxon>Pentapetalae</taxon>
        <taxon>asterids</taxon>
        <taxon>campanulids</taxon>
        <taxon>Asterales</taxon>
        <taxon>Asteraceae</taxon>
        <taxon>Asteroideae</taxon>
        <taxon>Anthemideae</taxon>
        <taxon>Artemisiinae</taxon>
        <taxon>Artemisia</taxon>
    </lineage>
</organism>
<dbReference type="AlphaFoldDB" id="A0A2U1PIH4"/>
<reference evidence="1 2" key="1">
    <citation type="journal article" date="2018" name="Mol. Plant">
        <title>The genome of Artemisia annua provides insight into the evolution of Asteraceae family and artemisinin biosynthesis.</title>
        <authorList>
            <person name="Shen Q."/>
            <person name="Zhang L."/>
            <person name="Liao Z."/>
            <person name="Wang S."/>
            <person name="Yan T."/>
            <person name="Shi P."/>
            <person name="Liu M."/>
            <person name="Fu X."/>
            <person name="Pan Q."/>
            <person name="Wang Y."/>
            <person name="Lv Z."/>
            <person name="Lu X."/>
            <person name="Zhang F."/>
            <person name="Jiang W."/>
            <person name="Ma Y."/>
            <person name="Chen M."/>
            <person name="Hao X."/>
            <person name="Li L."/>
            <person name="Tang Y."/>
            <person name="Lv G."/>
            <person name="Zhou Y."/>
            <person name="Sun X."/>
            <person name="Brodelius P.E."/>
            <person name="Rose J.K.C."/>
            <person name="Tang K."/>
        </authorList>
    </citation>
    <scope>NUCLEOTIDE SEQUENCE [LARGE SCALE GENOMIC DNA]</scope>
    <source>
        <strain evidence="2">cv. Huhao1</strain>
        <tissue evidence="1">Leaf</tissue>
    </source>
</reference>
<protein>
    <submittedName>
        <fullName evidence="1">Reverse transcriptase domain-containing protein</fullName>
    </submittedName>
</protein>
<keyword evidence="2" id="KW-1185">Reference proteome</keyword>
<keyword evidence="1" id="KW-0695">RNA-directed DNA polymerase</keyword>
<dbReference type="PANTHER" id="PTHR48462:SF1">
    <property type="entry name" value="PROTEIN, PUTATIVE-RELATED"/>
    <property type="match status" value="1"/>
</dbReference>
<accession>A0A2U1PIH4</accession>
<keyword evidence="1" id="KW-0548">Nucleotidyltransferase</keyword>
<dbReference type="OrthoDB" id="1720535at2759"/>
<gene>
    <name evidence="1" type="ORF">CTI12_AA148610</name>
</gene>
<evidence type="ECO:0000313" key="2">
    <source>
        <dbReference type="Proteomes" id="UP000245207"/>
    </source>
</evidence>